<dbReference type="GO" id="GO:0020037">
    <property type="term" value="F:heme binding"/>
    <property type="evidence" value="ECO:0007669"/>
    <property type="project" value="InterPro"/>
</dbReference>
<keyword evidence="6" id="KW-0812">Transmembrane</keyword>
<evidence type="ECO:0000259" key="7">
    <source>
        <dbReference type="PROSITE" id="PS51007"/>
    </source>
</evidence>
<feature type="transmembrane region" description="Helical" evidence="6">
    <location>
        <begin position="6"/>
        <end position="24"/>
    </location>
</feature>
<feature type="region of interest" description="Disordered" evidence="5">
    <location>
        <begin position="31"/>
        <end position="50"/>
    </location>
</feature>
<evidence type="ECO:0000313" key="8">
    <source>
        <dbReference type="EMBL" id="CAE10026.1"/>
    </source>
</evidence>
<keyword evidence="9" id="KW-1185">Reference proteome</keyword>
<dbReference type="InterPro" id="IPR036909">
    <property type="entry name" value="Cyt_c-like_dom_sf"/>
</dbReference>
<dbReference type="HOGENOM" id="CLU_129904_0_0_7"/>
<dbReference type="Gene3D" id="1.10.760.10">
    <property type="entry name" value="Cytochrome c-like domain"/>
    <property type="match status" value="1"/>
</dbReference>
<dbReference type="RefSeq" id="WP_011138822.1">
    <property type="nucleotide sequence ID" value="NC_005090.1"/>
</dbReference>
<sequence>MKTGQIITLAMGGVVVALMLYVALSGGESTPTPAKPSLAPVSEAASSLAQNPKEVALEAEDEEMKKIRELQGSVKNRELKVSHLYSLKCAPCHGYDGEGKIAPSLLGKSETELLAKLRDYKEDKVPNSLMKGLLTNSTQQELEDLAKEIAGFSK</sequence>
<gene>
    <name evidence="8" type="ordered locus">WS0922</name>
</gene>
<dbReference type="eggNOG" id="COG2863">
    <property type="taxonomic scope" value="Bacteria"/>
</dbReference>
<keyword evidence="1 4" id="KW-0349">Heme</keyword>
<evidence type="ECO:0000256" key="6">
    <source>
        <dbReference type="SAM" id="Phobius"/>
    </source>
</evidence>
<dbReference type="PROSITE" id="PS51007">
    <property type="entry name" value="CYTC"/>
    <property type="match status" value="1"/>
</dbReference>
<protein>
    <recommendedName>
        <fullName evidence="7">Cytochrome c domain-containing protein</fullName>
    </recommendedName>
</protein>
<dbReference type="SUPFAM" id="SSF46626">
    <property type="entry name" value="Cytochrome c"/>
    <property type="match status" value="1"/>
</dbReference>
<dbReference type="GO" id="GO:0046872">
    <property type="term" value="F:metal ion binding"/>
    <property type="evidence" value="ECO:0007669"/>
    <property type="project" value="UniProtKB-KW"/>
</dbReference>
<organism evidence="9">
    <name type="scientific">Wolinella succinogenes (strain ATCC 29543 / DSM 1740 / CCUG 13145 / JCM 31913 / LMG 7466 / NCTC 11488 / FDC 602W)</name>
    <name type="common">Vibrio succinogenes</name>
    <dbReference type="NCBI Taxonomy" id="273121"/>
    <lineage>
        <taxon>Bacteria</taxon>
        <taxon>Pseudomonadati</taxon>
        <taxon>Campylobacterota</taxon>
        <taxon>Epsilonproteobacteria</taxon>
        <taxon>Campylobacterales</taxon>
        <taxon>Helicobacteraceae</taxon>
        <taxon>Wolinella</taxon>
    </lineage>
</organism>
<dbReference type="AlphaFoldDB" id="Q7MRZ4"/>
<dbReference type="GO" id="GO:0009055">
    <property type="term" value="F:electron transfer activity"/>
    <property type="evidence" value="ECO:0007669"/>
    <property type="project" value="InterPro"/>
</dbReference>
<keyword evidence="3 4" id="KW-0408">Iron</keyword>
<evidence type="ECO:0000256" key="4">
    <source>
        <dbReference type="PROSITE-ProRule" id="PRU00433"/>
    </source>
</evidence>
<evidence type="ECO:0000313" key="9">
    <source>
        <dbReference type="Proteomes" id="UP000000422"/>
    </source>
</evidence>
<dbReference type="STRING" id="273121.WS0922"/>
<dbReference type="Proteomes" id="UP000000422">
    <property type="component" value="Chromosome"/>
</dbReference>
<evidence type="ECO:0000256" key="2">
    <source>
        <dbReference type="ARBA" id="ARBA00022723"/>
    </source>
</evidence>
<dbReference type="Pfam" id="PF00034">
    <property type="entry name" value="Cytochrom_C"/>
    <property type="match status" value="1"/>
</dbReference>
<keyword evidence="6" id="KW-1133">Transmembrane helix</keyword>
<name>Q7MRZ4_WOLSU</name>
<keyword evidence="6" id="KW-0472">Membrane</keyword>
<accession>Q7MRZ4</accession>
<reference evidence="8 9" key="1">
    <citation type="journal article" date="2003" name="Proc. Natl. Acad. Sci. U.S.A.">
        <title>Complete genome sequence and analysis of Wolinella succinogenes.</title>
        <authorList>
            <person name="Baar C."/>
            <person name="Eppinger M."/>
            <person name="Raddatz G."/>
            <person name="Simon JM."/>
            <person name="Lanz C."/>
            <person name="Klimmek O."/>
            <person name="Nandakumar R."/>
            <person name="Gross R."/>
            <person name="Rosinus A."/>
            <person name="Keller H."/>
            <person name="Jagtap P."/>
            <person name="Linke B."/>
            <person name="Meyer F."/>
            <person name="Lederer H."/>
            <person name="Schuster S.C."/>
        </authorList>
    </citation>
    <scope>NUCLEOTIDE SEQUENCE [LARGE SCALE GENOMIC DNA]</scope>
    <source>
        <strain evidence="9">ATCC 29543 / DSM 1740 / CCUG 13145 / JCM 31913 / LMG 7466 / NCTC 11488 / FDC 602W</strain>
    </source>
</reference>
<proteinExistence type="predicted"/>
<evidence type="ECO:0000256" key="5">
    <source>
        <dbReference type="SAM" id="MobiDB-lite"/>
    </source>
</evidence>
<evidence type="ECO:0000256" key="1">
    <source>
        <dbReference type="ARBA" id="ARBA00022617"/>
    </source>
</evidence>
<keyword evidence="2 4" id="KW-0479">Metal-binding</keyword>
<dbReference type="KEGG" id="wsu:WS0922"/>
<dbReference type="InterPro" id="IPR009056">
    <property type="entry name" value="Cyt_c-like_dom"/>
</dbReference>
<evidence type="ECO:0000256" key="3">
    <source>
        <dbReference type="ARBA" id="ARBA00023004"/>
    </source>
</evidence>
<feature type="domain" description="Cytochrome c" evidence="7">
    <location>
        <begin position="72"/>
        <end position="153"/>
    </location>
</feature>
<dbReference type="EMBL" id="BX571659">
    <property type="protein sequence ID" value="CAE10026.1"/>
    <property type="molecule type" value="Genomic_DNA"/>
</dbReference>